<dbReference type="SUPFAM" id="SSF57667">
    <property type="entry name" value="beta-beta-alpha zinc fingers"/>
    <property type="match status" value="1"/>
</dbReference>
<gene>
    <name evidence="8" type="primary">Znf546</name>
    <name evidence="8" type="ORF">EMBFUC_R15220</name>
</gene>
<evidence type="ECO:0000256" key="4">
    <source>
        <dbReference type="ARBA" id="ARBA00022833"/>
    </source>
</evidence>
<feature type="domain" description="C2H2-type" evidence="7">
    <location>
        <begin position="14"/>
        <end position="41"/>
    </location>
</feature>
<evidence type="ECO:0000256" key="5">
    <source>
        <dbReference type="ARBA" id="ARBA00023242"/>
    </source>
</evidence>
<evidence type="ECO:0000256" key="1">
    <source>
        <dbReference type="ARBA" id="ARBA00022723"/>
    </source>
</evidence>
<evidence type="ECO:0000313" key="9">
    <source>
        <dbReference type="Proteomes" id="UP000580681"/>
    </source>
</evidence>
<keyword evidence="2" id="KW-0677">Repeat</keyword>
<evidence type="ECO:0000259" key="7">
    <source>
        <dbReference type="PROSITE" id="PS50157"/>
    </source>
</evidence>
<dbReference type="FunFam" id="3.30.160.60:FF:000624">
    <property type="entry name" value="zinc finger protein 697"/>
    <property type="match status" value="1"/>
</dbReference>
<sequence>LLSHQKIHTGERPYKCLECEKSFSDSFCLIRHRIIHTGERPYTCRKCLKSFKLQTQLLPHHPPAHPHWAKALRVWGV</sequence>
<organism evidence="8 9">
    <name type="scientific">Emberiza fucata</name>
    <dbReference type="NCBI Taxonomy" id="337179"/>
    <lineage>
        <taxon>Eukaryota</taxon>
        <taxon>Metazoa</taxon>
        <taxon>Chordata</taxon>
        <taxon>Craniata</taxon>
        <taxon>Vertebrata</taxon>
        <taxon>Euteleostomi</taxon>
        <taxon>Archelosauria</taxon>
        <taxon>Archosauria</taxon>
        <taxon>Dinosauria</taxon>
        <taxon>Saurischia</taxon>
        <taxon>Theropoda</taxon>
        <taxon>Coelurosauria</taxon>
        <taxon>Aves</taxon>
        <taxon>Neognathae</taxon>
        <taxon>Neoaves</taxon>
        <taxon>Telluraves</taxon>
        <taxon>Australaves</taxon>
        <taxon>Passeriformes</taxon>
        <taxon>Passeroidea</taxon>
        <taxon>Fringillidae</taxon>
        <taxon>Emberizinae</taxon>
        <taxon>Emberizini</taxon>
        <taxon>Emberiza</taxon>
    </lineage>
</organism>
<dbReference type="Gene3D" id="3.30.160.60">
    <property type="entry name" value="Classic Zinc Finger"/>
    <property type="match status" value="2"/>
</dbReference>
<dbReference type="PROSITE" id="PS00028">
    <property type="entry name" value="ZINC_FINGER_C2H2_1"/>
    <property type="match status" value="2"/>
</dbReference>
<dbReference type="InterPro" id="IPR036236">
    <property type="entry name" value="Znf_C2H2_sf"/>
</dbReference>
<dbReference type="InterPro" id="IPR013087">
    <property type="entry name" value="Znf_C2H2_type"/>
</dbReference>
<accession>A0A7K4VSZ2</accession>
<keyword evidence="9" id="KW-1185">Reference proteome</keyword>
<dbReference type="PROSITE" id="PS50157">
    <property type="entry name" value="ZINC_FINGER_C2H2_2"/>
    <property type="match status" value="3"/>
</dbReference>
<evidence type="ECO:0000313" key="8">
    <source>
        <dbReference type="EMBL" id="NWR25614.1"/>
    </source>
</evidence>
<dbReference type="Proteomes" id="UP000580681">
    <property type="component" value="Unassembled WGS sequence"/>
</dbReference>
<dbReference type="SMART" id="SM00355">
    <property type="entry name" value="ZnF_C2H2"/>
    <property type="match status" value="2"/>
</dbReference>
<evidence type="ECO:0000256" key="2">
    <source>
        <dbReference type="ARBA" id="ARBA00022737"/>
    </source>
</evidence>
<feature type="domain" description="C2H2-type" evidence="7">
    <location>
        <begin position="1"/>
        <end position="13"/>
    </location>
</feature>
<comment type="caution">
    <text evidence="8">The sequence shown here is derived from an EMBL/GenBank/DDBJ whole genome shotgun (WGS) entry which is preliminary data.</text>
</comment>
<dbReference type="PANTHER" id="PTHR24377">
    <property type="entry name" value="IP01015P-RELATED"/>
    <property type="match status" value="1"/>
</dbReference>
<reference evidence="8 9" key="1">
    <citation type="submission" date="2019-09" db="EMBL/GenBank/DDBJ databases">
        <title>Bird 10,000 Genomes (B10K) Project - Family phase.</title>
        <authorList>
            <person name="Zhang G."/>
        </authorList>
    </citation>
    <scope>NUCLEOTIDE SEQUENCE [LARGE SCALE GENOMIC DNA]</scope>
    <source>
        <strain evidence="8">B10K-DU-015-11</strain>
        <tissue evidence="8">Mixed tissue sample</tissue>
    </source>
</reference>
<proteinExistence type="predicted"/>
<feature type="non-terminal residue" evidence="8">
    <location>
        <position position="77"/>
    </location>
</feature>
<feature type="non-terminal residue" evidence="8">
    <location>
        <position position="1"/>
    </location>
</feature>
<keyword evidence="5" id="KW-0539">Nucleus</keyword>
<name>A0A7K4VSZ2_9EMBE</name>
<dbReference type="InterPro" id="IPR050826">
    <property type="entry name" value="Krueppel_C2H2_ZnFinger"/>
</dbReference>
<evidence type="ECO:0000256" key="6">
    <source>
        <dbReference type="PROSITE-ProRule" id="PRU00042"/>
    </source>
</evidence>
<feature type="domain" description="C2H2-type" evidence="7">
    <location>
        <begin position="42"/>
        <end position="65"/>
    </location>
</feature>
<dbReference type="FunFam" id="3.30.160.60:FF:002343">
    <property type="entry name" value="Zinc finger protein 33A"/>
    <property type="match status" value="1"/>
</dbReference>
<keyword evidence="4" id="KW-0862">Zinc</keyword>
<protein>
    <submittedName>
        <fullName evidence="8">ZN546 protein</fullName>
    </submittedName>
</protein>
<dbReference type="GO" id="GO:0008270">
    <property type="term" value="F:zinc ion binding"/>
    <property type="evidence" value="ECO:0007669"/>
    <property type="project" value="UniProtKB-KW"/>
</dbReference>
<evidence type="ECO:0000256" key="3">
    <source>
        <dbReference type="ARBA" id="ARBA00022771"/>
    </source>
</evidence>
<keyword evidence="1" id="KW-0479">Metal-binding</keyword>
<keyword evidence="3 6" id="KW-0863">Zinc-finger</keyword>
<dbReference type="AlphaFoldDB" id="A0A7K4VSZ2"/>
<dbReference type="EMBL" id="VYZJ01003594">
    <property type="protein sequence ID" value="NWR25614.1"/>
    <property type="molecule type" value="Genomic_DNA"/>
</dbReference>